<evidence type="ECO:0000313" key="2">
    <source>
        <dbReference type="EMBL" id="TGD70284.1"/>
    </source>
</evidence>
<protein>
    <submittedName>
        <fullName evidence="2">Uncharacterized protein</fullName>
    </submittedName>
</protein>
<keyword evidence="1" id="KW-1133">Transmembrane helix</keyword>
<dbReference type="OrthoDB" id="6713087at2"/>
<keyword evidence="1" id="KW-0472">Membrane</keyword>
<gene>
    <name evidence="2" type="ORF">E4634_21225</name>
</gene>
<feature type="transmembrane region" description="Helical" evidence="1">
    <location>
        <begin position="56"/>
        <end position="77"/>
    </location>
</feature>
<keyword evidence="1" id="KW-0812">Transmembrane</keyword>
<keyword evidence="3" id="KW-1185">Reference proteome</keyword>
<evidence type="ECO:0000313" key="3">
    <source>
        <dbReference type="Proteomes" id="UP000298050"/>
    </source>
</evidence>
<organism evidence="2 3">
    <name type="scientific">Mangrovimicrobium sediminis</name>
    <dbReference type="NCBI Taxonomy" id="2562682"/>
    <lineage>
        <taxon>Bacteria</taxon>
        <taxon>Pseudomonadati</taxon>
        <taxon>Pseudomonadota</taxon>
        <taxon>Gammaproteobacteria</taxon>
        <taxon>Cellvibrionales</taxon>
        <taxon>Halieaceae</taxon>
        <taxon>Mangrovimicrobium</taxon>
    </lineage>
</organism>
<reference evidence="2 3" key="1">
    <citation type="submission" date="2019-04" db="EMBL/GenBank/DDBJ databases">
        <title>Taxonomy of novel Haliea sp. from mangrove soil of West Coast of India.</title>
        <authorList>
            <person name="Verma A."/>
            <person name="Kumar P."/>
            <person name="Krishnamurthi S."/>
        </authorList>
    </citation>
    <scope>NUCLEOTIDE SEQUENCE [LARGE SCALE GENOMIC DNA]</scope>
    <source>
        <strain evidence="2 3">SAOS-164</strain>
    </source>
</reference>
<dbReference type="EMBL" id="SRLE01000050">
    <property type="protein sequence ID" value="TGD70284.1"/>
    <property type="molecule type" value="Genomic_DNA"/>
</dbReference>
<dbReference type="AlphaFoldDB" id="A0A4Z0LSP4"/>
<dbReference type="Proteomes" id="UP000298050">
    <property type="component" value="Unassembled WGS sequence"/>
</dbReference>
<evidence type="ECO:0000256" key="1">
    <source>
        <dbReference type="SAM" id="Phobius"/>
    </source>
</evidence>
<sequence length="80" mass="8389">MNVLAILGIAICLIGGIGLLIAAFRVGVFWGICCLLIAPASILFIVMHWQDAKNPFFLQLIGVVILLIVAVFGGNVGPVA</sequence>
<dbReference type="RefSeq" id="WP_135446681.1">
    <property type="nucleotide sequence ID" value="NZ_SRLE01000050.1"/>
</dbReference>
<feature type="transmembrane region" description="Helical" evidence="1">
    <location>
        <begin position="28"/>
        <end position="49"/>
    </location>
</feature>
<accession>A0A4Z0LSP4</accession>
<name>A0A4Z0LSP4_9GAMM</name>
<proteinExistence type="predicted"/>
<comment type="caution">
    <text evidence="2">The sequence shown here is derived from an EMBL/GenBank/DDBJ whole genome shotgun (WGS) entry which is preliminary data.</text>
</comment>